<proteinExistence type="predicted"/>
<reference evidence="3" key="1">
    <citation type="submission" date="2020-05" db="UniProtKB">
        <authorList>
            <consortium name="EnsemblMetazoa"/>
        </authorList>
    </citation>
    <scope>IDENTIFICATION</scope>
    <source>
        <strain evidence="3">USDA</strain>
    </source>
</reference>
<evidence type="ECO:0000313" key="4">
    <source>
        <dbReference type="Proteomes" id="UP000095300"/>
    </source>
</evidence>
<gene>
    <name evidence="3" type="primary">106088445</name>
</gene>
<evidence type="ECO:0000256" key="1">
    <source>
        <dbReference type="SAM" id="Coils"/>
    </source>
</evidence>
<keyword evidence="2" id="KW-0732">Signal</keyword>
<dbReference type="EnsemblMetazoa" id="SCAU002437-RA">
    <property type="protein sequence ID" value="SCAU002437-PA"/>
    <property type="gene ID" value="SCAU002437"/>
</dbReference>
<name>A0A1I8NVN1_STOCA</name>
<evidence type="ECO:0000256" key="2">
    <source>
        <dbReference type="SAM" id="SignalP"/>
    </source>
</evidence>
<protein>
    <recommendedName>
        <fullName evidence="5">Apolipophorin-III</fullName>
    </recommendedName>
</protein>
<evidence type="ECO:0008006" key="5">
    <source>
        <dbReference type="Google" id="ProtNLM"/>
    </source>
</evidence>
<keyword evidence="4" id="KW-1185">Reference proteome</keyword>
<dbReference type="OrthoDB" id="8051733at2759"/>
<dbReference type="STRING" id="35570.A0A1I8NVN1"/>
<keyword evidence="1" id="KW-0175">Coiled coil</keyword>
<dbReference type="AlphaFoldDB" id="A0A1I8NVN1"/>
<feature type="chain" id="PRO_5009325558" description="Apolipophorin-III" evidence="2">
    <location>
        <begin position="20"/>
        <end position="181"/>
    </location>
</feature>
<feature type="coiled-coil region" evidence="1">
    <location>
        <begin position="127"/>
        <end position="174"/>
    </location>
</feature>
<organism evidence="3 4">
    <name type="scientific">Stomoxys calcitrans</name>
    <name type="common">Stable fly</name>
    <name type="synonym">Conops calcitrans</name>
    <dbReference type="NCBI Taxonomy" id="35570"/>
    <lineage>
        <taxon>Eukaryota</taxon>
        <taxon>Metazoa</taxon>
        <taxon>Ecdysozoa</taxon>
        <taxon>Arthropoda</taxon>
        <taxon>Hexapoda</taxon>
        <taxon>Insecta</taxon>
        <taxon>Pterygota</taxon>
        <taxon>Neoptera</taxon>
        <taxon>Endopterygota</taxon>
        <taxon>Diptera</taxon>
        <taxon>Brachycera</taxon>
        <taxon>Muscomorpha</taxon>
        <taxon>Muscoidea</taxon>
        <taxon>Muscidae</taxon>
        <taxon>Stomoxys</taxon>
    </lineage>
</organism>
<evidence type="ECO:0000313" key="3">
    <source>
        <dbReference type="EnsemblMetazoa" id="SCAU002437-PA"/>
    </source>
</evidence>
<accession>A0A1I8NVN1</accession>
<dbReference type="VEuPathDB" id="VectorBase:SCAU002437"/>
<dbReference type="KEGG" id="scac:106088445"/>
<feature type="signal peptide" evidence="2">
    <location>
        <begin position="1"/>
        <end position="19"/>
    </location>
</feature>
<dbReference type="Proteomes" id="UP000095300">
    <property type="component" value="Unassembled WGS sequence"/>
</dbReference>
<sequence length="181" mass="19665">MSKLFFLVGFAILALASSARVVRDAPATPEFNAESVFSAIQDGLKNLGNAFLQAAGATDSKDLEAKATAKLAAAEERIKVWVEGARKDTEHLKDTPMVQDLRAALDKLSSDFKAAHPGLTAEVSEQVNKVNENVEEVVKKIKALEDSEQSKQFKETANKLVDSAKEQLHNLAKEFEAKPQA</sequence>